<feature type="compositionally biased region" description="Basic and acidic residues" evidence="1">
    <location>
        <begin position="4455"/>
        <end position="4466"/>
    </location>
</feature>
<feature type="domain" description="TNFR-Cys" evidence="3">
    <location>
        <begin position="2665"/>
        <end position="2702"/>
    </location>
</feature>
<keyword evidence="5" id="KW-1185">Reference proteome</keyword>
<keyword evidence="2" id="KW-0812">Transmembrane</keyword>
<feature type="domain" description="TNFR-Cys" evidence="3">
    <location>
        <begin position="2844"/>
        <end position="2886"/>
    </location>
</feature>
<evidence type="ECO:0000313" key="5">
    <source>
        <dbReference type="Proteomes" id="UP001228049"/>
    </source>
</evidence>
<evidence type="ECO:0000256" key="2">
    <source>
        <dbReference type="SAM" id="Phobius"/>
    </source>
</evidence>
<feature type="compositionally biased region" description="Polar residues" evidence="1">
    <location>
        <begin position="4478"/>
        <end position="4488"/>
    </location>
</feature>
<proteinExistence type="predicted"/>
<gene>
    <name evidence="4" type="ORF">KUDE01_000260</name>
</gene>
<dbReference type="EMBL" id="JASDAP010000007">
    <property type="protein sequence ID" value="KAK1899469.1"/>
    <property type="molecule type" value="Genomic_DNA"/>
</dbReference>
<dbReference type="InterPro" id="IPR009030">
    <property type="entry name" value="Growth_fac_rcpt_cys_sf"/>
</dbReference>
<feature type="compositionally biased region" description="Basic and acidic residues" evidence="1">
    <location>
        <begin position="3998"/>
        <end position="4011"/>
    </location>
</feature>
<evidence type="ECO:0000259" key="3">
    <source>
        <dbReference type="SMART" id="SM00208"/>
    </source>
</evidence>
<dbReference type="SUPFAM" id="SSF57184">
    <property type="entry name" value="Growth factor receptor domain"/>
    <property type="match status" value="16"/>
</dbReference>
<feature type="domain" description="TNFR-Cys" evidence="3">
    <location>
        <begin position="407"/>
        <end position="444"/>
    </location>
</feature>
<feature type="region of interest" description="Disordered" evidence="1">
    <location>
        <begin position="3998"/>
        <end position="4017"/>
    </location>
</feature>
<sequence length="4513" mass="477842">MTQPLPCPPTWSSTHGQTECRSCNDTSLLCGGAVAPRWNQPVHRSSQTISCRPGTYKDQREELACVICPVGHYCVGGVAVPCPAGTYGPNEGLQRLRDCTICPAGFYCLEGSSRRPTSQFLCTQGYYCEEGTLTPNGSPCPAGPGLPCARGRYCPAGTLEEVICPRGTFTPHQGAISVKDCLKCPAGFYCPEGRSDPVPCPPSSFNPLEGQDELDDCRECYAGKACTQVALKAPDVDCMQGFVCPPGSSQPNAPTNACPPGTLSDRTDLTDRSQCQQCLARYACLRGTGGIQRPPLFCFSGHYCPPGTMFPTQHKCPVGTWSGQSGLEAESECRPCPQGWYCLAGSAAPSGRCSSGHYCPEGTAYGTQFPCPAGTYSIHIGNRYREDCLICPEGSFCQKGTSKPSPCPISTFRHLKGGRRQDDCSACPAGYFCPHSATVNPRVCGAGSYSDEGSVECSPCLQGHYCSDETTSEEAMLSVMVCPPGFLCSQGLARDPQRSATLCPRGFFCPGGGIDPNPIPCTNGTYGESPGLRDASECAQCPKGEYCYSQEPQEQPITRPTGICPDGHYCPRGTGYPLTYPCQAGQYRNNTLGHSGEACVLCPSRHYCDRPGTHMPAVCPQGFYCPEGTSAAEPCPEGTYSSRSALSNGSECSSCAGGQYCTSVGLSEPSGSCKERFYCREGAKSATPADGPTGGLCPVGSYCPPASSSPLPCPSGTFSNSTGLSRPEECVSCPPGFYCLGSNNTSPSGPCFPGYYCTGGSASPVQSEAEEGYYTLERAARQQPCPLGTYQPRRGAQSCVECQGGRLCNQTALSRPPMCPKGHFCPPGYSAARPCPPGSYSDQPGGDAVHHCRPCEAGWFCSRAGLSEPQGLCDPGHYCTSGASTASPVALLSGGVCSAGYICPRGTSYSQQHPCPAGTWSSTVGAQNMSSCWPCPSGLYCNNTGLSKPSGLYSLTGDICPIGHYCPMGSTSPLLCPDGTYFNSTGAEECDDCLSGTYCLSGEGVQPCPAGHYCFDGSVEGILPCPPGTYSPQFGLSQVEQCLICPAGFYCEDWGLFEPTGPCQAGYYCIAGVNFQNPDGNFSTGVGGTCPKGKYCPEGTSLPLPCPPGSEGGLCPQAHYCPEGSASSVPCPAGAYSILTGQSVCSRCPAGYYCPEKTGNFSKSPCPPGFYCPDGTRHATQFPCPRGYYNPEPMTQSLDSCLPCPPGHYCEKERLTKVSGKCKAGWFCVSAAWNSQPFDLDNYTNANCLCPATSTGGRCQAGFYCPLGLALPMGPCFPGYFCVGGATEAKPTDGGTGSICPPGAYCVEGSGEPELCPAGTFSPVPGLTSEASCQPCTAGVYCREAGLRAPTGPCNQGYWCPPGQTVATALPCPPGHFCVQGSATPEPCPSGTYQDRDKQAACTVCGAGYYCDLRLANASFLRPCPKGHYCPAGTSMPDQHPCPSGSFNPRVHTASLTACMPCAAGHFCPSVGLSEPAGTTAPMACPEGSWSNSSGLRIQEDCKLCLGGFYCDSAGLTKPSGPCSGGYYCVEGAVTPTPTDGMTGGPCPEGSFCPEGTVQPLPCKPGTYVAVTHATECEPCVAGWYCVSGSLYLCPPGSVTAAITALPEMAQLSLDNVKKDITAHMETPLHNPCHGLQKREGHVLPVITAPKLPQILFPVHEDCQPCLPGYYCDAAGLSVPSGECWEGFFCLGGADRPDPPLIDSRGGPCPKGYYCSEGSVAPQQCPLGTISTEDSKAGCGACPQGFYCPGNNGSLSRTYECPVGHYCPSGTWSKHQYPCPAGSINPHTRMAQPQDCLPCPPGSFCLSPGKSVATGQCEAGYYCLSGAWSPIPEDGETTGDRCPEGHYCPQGSSAPVPCPIGRYSNTTRNRYLSDCLTCPPAGYYCPGKVNSSQQAAIPCSPGNMCPPGSGRQVPCLPGTYQDLPGQDFTVLDQWIVALCMFLALTLPRCARKDTIAHQGDIAVPLDWLLPLGSALLAGGGPNRRPLLSRVLLPPGYQLDGSLPCKHLQHRAVSIEVCQPCLPGHYCAEVGLSSPSGLCNPGFYCREGSRTATPWGNYTGHYCPKGSAKPSPCPPGTFLGRSAAESEADCAACYPGSYCPSWAQTSADLLCPPGGFCPPGSVSGHQPGHRCPPGHVCPLGSAEPTYVALAHFNLYLDSTLVTAAHQPYGDVCPMGHICPQGSGLPIPCPAGSFLPEPGASSPTQCRRCPPGKYCVSPGSSQPTGSKAGWIEVVTPPQADSDSILSDSPPCLKSPHYACSTYRGDICPKGFYCPLGSAFPLPCEAGSYCNKTGLDVPTGPCAAGYYCPKGSLNPHASLCPPGHYCPPGTLLPLPCPVGTIQSSLGGSTVEACQQCPQGHYCHQRGKTEPSGWCAEGYYCPEGQSTERPQQNVCSVGHYCEKGSVKPTACLPGSYQLRQGQGSCETCPAGSHCPDQAGTYGNKSGMVEEWQCSLCDPGVYCKGTGHYCAEGSIVPTPCPAGSYQNETGGKGKDYCKTCPLGSFQDLAGQKECNPCPPGFHCQSPSPSATRGSSTGVSNPLPCPAGYICPRESQPVPCPKGTYSPSHGLTSTGECLVCPAGQFCGSEGLIQPSGSCASGFLCLMGATVPNPTDNKTGSLCPPGTFCQQGLRAGDCWPGFYCDRGSSRADNAFCPAGFFCPSRTPVPMPCPAGTFSSEIGNTHQNNCTPCSPGYYCQDAGSVQPALCPVGYYCPPGLTLGLEFPCPPGTVQSQIGASSPDACLPCPAGVERMSECSALNLDCRSHQDSVREGSLSIFRGLKAVDGCPPCPPGLFCDRPAIAELSNARPCSAGYVCLGGSSSPMPSDSSHGYLCPAGHSCPVGSAVEVPCEPGTYSPAPGAAYCIICPEGTMCSSSATQETSICPAALPQRCPLGTLSNQTGAFSLSVCTPCPSGLYCGSYGASTPQGSCLLGYFCQGGAIEPTPQSSDKFPMNGPCPLGHYCPSGCLSPVPCPLGSIRNTIGGVSMESCSACPVGHYCSTEGLANPSGPCAAGFFCPFDFSSTTPYAFLCPKGHYCPEGSALALPCPTGEYQPNPGSDCCIPCRPGFYCEEAIVGEPWPCPPHSFCPAGTMVPQPCPNGTYTHSNQGGLQEERECLPCPSGRFCRAGRIQGVCAAGYLCVSGSADFTPQGPVSNMTQCQSGMQCAGPCPAGFFCREGTEEAELCPANTFRSSPGGASLQDCLPCPPQYWCQPGDPVLHPCPAGLYCDGLPGSDFNGGTGPRLCPLYTYRAHPGAGSKGDCLRARLVHTVTAQGLQTPPTVPAHLVFGAVDPDPPSSAPWALRGPFLEPLHPARKPNVEGIPCRAAYQCPMGAVTERLCRAGSYCGPQTAEPEVCPEGYLCPQGSHSYQTPKQLCPFPYHCPANSSSMKSCDGGFMPVNTSGLRGSKNSCCTVCDEGTYRQYLSPIQKCLPCPAGYFCSSGTDNYKSNPCPFGYVCTTGSTQPIPCPAGYFGNLPLAKRMGNCQPCPAGTFNHLLAQKACFPCGSSSTSPAGSSSCTCIGKNRAFQHSDGSCLCRTGFIFYNELDFKSSTSDSELDCQPERVCVTFLHSCNITCGQHGGNLDVEMGICQCERYVSAEELCNTSCLSRLPQLSAQFSPDGHLLLSLKERDNMVWARTVMNVLGPDIHANNIGKIHLVQFDPEGVFGWIPTQRELINQFLSEPIEVLSTRPRQRRETKDDYDAVVFPRIPNPIACLSSGDMLIFHLTINHTDRRHSHFPVYQKDHLFNSNPSWDFGAFRHLQILMKQTNFNSTRFAHVFLETGKYVFVDSAVPEWSLVVVVSEEGTECDPRASVFQPMTPAQLVKHGIVKQHRLNLLPDWGVITGILSLLLVVVVVLTTTVLVLRPGKAKLVSQWRAKPKWRSLGEPFCPVDCVCSGDSIAVPSQGGYLGSRGVGEGAEAEEPAVSKGGSVSGFFDLEELNVKTLYDKLEDQNLHIASQLARHRKDTQEFYRNICQQTETLKNVFDNMDHKKLNLLKELIVHNAMRDKPSNSMAGERDTQGSQEKLGRTRSCLLLHTVILLLMMPGSVSRKLDTHSLFSSMNMTKAEQAPCLSDHDLSKLVSISPLFKTLQEIQQSLQNLTTTGSDQHLHNEHCVVDAQNHERPLVPTALDNLSPQHSAVFLFGCQVMQLLADCPLFPSVLLLLAKSIPVSSSSSKEALLAHCSGDFYFDATNQILYLSEAKLQHVGHFIATILQSMAYIASGSKPQGFMKALHEAISALSLQLLNISFKWNTAESEFDASEGRHGAFVEEFLNIRVPTEGLFTEHLLASRLQKYKYFKLEQLVTNLTRSSTDSTDTGLPPKGTPMQMSCIEEEIDRMTESFLQLSVQLQKRAQMSSWLKERERSAGNHSPKATPTSMPSLSRSGTILLELKRRYVSQRLNELQITLGQIRQSQQHDSKSKDLTRSSSQTDSITTQQGKGDLYPGIEGCSPAGGQRMDSIPTSEDHSQQKEKSRGLGNSELESHISDQQTIGSVQRHNPDTLLDCQMLESQDQLHLNESMR</sequence>
<reference evidence="4" key="1">
    <citation type="submission" date="2023-04" db="EMBL/GenBank/DDBJ databases">
        <title>Chromosome-level genome of Chaenocephalus aceratus.</title>
        <authorList>
            <person name="Park H."/>
        </authorList>
    </citation>
    <scope>NUCLEOTIDE SEQUENCE</scope>
    <source>
        <strain evidence="4">DE</strain>
        <tissue evidence="4">Muscle</tissue>
    </source>
</reference>
<feature type="region of interest" description="Disordered" evidence="1">
    <location>
        <begin position="4348"/>
        <end position="4373"/>
    </location>
</feature>
<feature type="domain" description="TNFR-Cys" evidence="3">
    <location>
        <begin position="2187"/>
        <end position="2224"/>
    </location>
</feature>
<dbReference type="SMART" id="SM01411">
    <property type="entry name" value="Ephrin_rec_like"/>
    <property type="match status" value="46"/>
</dbReference>
<dbReference type="InterPro" id="IPR001368">
    <property type="entry name" value="TNFR/NGFR_Cys_rich_reg"/>
</dbReference>
<name>A0AAD9CDC9_DISEL</name>
<protein>
    <submittedName>
        <fullName evidence="4">Sushi von Willebrand factor type A EGF and pentraxin domain containing protein 1</fullName>
    </submittedName>
</protein>
<evidence type="ECO:0000313" key="4">
    <source>
        <dbReference type="EMBL" id="KAK1899469.1"/>
    </source>
</evidence>
<keyword evidence="2" id="KW-1133">Transmembrane helix</keyword>
<dbReference type="PANTHER" id="PTHR46104">
    <property type="entry name" value="GENE 9195-RELATED-RELATED"/>
    <property type="match status" value="1"/>
</dbReference>
<dbReference type="PANTHER" id="PTHR46104:SF1">
    <property type="entry name" value="GENE 9195-RELATED"/>
    <property type="match status" value="1"/>
</dbReference>
<feature type="compositionally biased region" description="Basic and acidic residues" evidence="1">
    <location>
        <begin position="4406"/>
        <end position="4416"/>
    </location>
</feature>
<feature type="region of interest" description="Disordered" evidence="1">
    <location>
        <begin position="4402"/>
        <end position="4490"/>
    </location>
</feature>
<keyword evidence="2" id="KW-0472">Membrane</keyword>
<feature type="compositionally biased region" description="Low complexity" evidence="1">
    <location>
        <begin position="4417"/>
        <end position="4429"/>
    </location>
</feature>
<dbReference type="Proteomes" id="UP001228049">
    <property type="component" value="Unassembled WGS sequence"/>
</dbReference>
<feature type="compositionally biased region" description="Polar residues" evidence="1">
    <location>
        <begin position="4359"/>
        <end position="4373"/>
    </location>
</feature>
<dbReference type="Gene3D" id="2.10.50.10">
    <property type="entry name" value="Tumor Necrosis Factor Receptor, subunit A, domain 2"/>
    <property type="match status" value="8"/>
</dbReference>
<feature type="transmembrane region" description="Helical" evidence="2">
    <location>
        <begin position="3832"/>
        <end position="3856"/>
    </location>
</feature>
<feature type="domain" description="TNFR-Cys" evidence="3">
    <location>
        <begin position="582"/>
        <end position="619"/>
    </location>
</feature>
<comment type="caution">
    <text evidence="4">The sequence shown here is derived from an EMBL/GenBank/DDBJ whole genome shotgun (WGS) entry which is preliminary data.</text>
</comment>
<accession>A0AAD9CDC9</accession>
<organism evidence="4 5">
    <name type="scientific">Dissostichus eleginoides</name>
    <name type="common">Patagonian toothfish</name>
    <name type="synonym">Dissostichus amissus</name>
    <dbReference type="NCBI Taxonomy" id="100907"/>
    <lineage>
        <taxon>Eukaryota</taxon>
        <taxon>Metazoa</taxon>
        <taxon>Chordata</taxon>
        <taxon>Craniata</taxon>
        <taxon>Vertebrata</taxon>
        <taxon>Euteleostomi</taxon>
        <taxon>Actinopterygii</taxon>
        <taxon>Neopterygii</taxon>
        <taxon>Teleostei</taxon>
        <taxon>Neoteleostei</taxon>
        <taxon>Acanthomorphata</taxon>
        <taxon>Eupercaria</taxon>
        <taxon>Perciformes</taxon>
        <taxon>Notothenioidei</taxon>
        <taxon>Nototheniidae</taxon>
        <taxon>Dissostichus</taxon>
    </lineage>
</organism>
<dbReference type="SMART" id="SM00208">
    <property type="entry name" value="TNFR"/>
    <property type="match status" value="6"/>
</dbReference>
<feature type="domain" description="TNFR-Cys" evidence="3">
    <location>
        <begin position="2720"/>
        <end position="2757"/>
    </location>
</feature>
<feature type="transmembrane region" description="Helical" evidence="2">
    <location>
        <begin position="4024"/>
        <end position="4040"/>
    </location>
</feature>
<evidence type="ECO:0000256" key="1">
    <source>
        <dbReference type="SAM" id="MobiDB-lite"/>
    </source>
</evidence>